<feature type="region of interest" description="Disordered" evidence="1">
    <location>
        <begin position="30"/>
        <end position="52"/>
    </location>
</feature>
<reference evidence="2 3" key="1">
    <citation type="submission" date="2011-02" db="EMBL/GenBank/DDBJ databases">
        <title>The Genome Sequence of Sphaeroforma arctica JP610.</title>
        <authorList>
            <consortium name="The Broad Institute Genome Sequencing Platform"/>
            <person name="Russ C."/>
            <person name="Cuomo C."/>
            <person name="Young S.K."/>
            <person name="Zeng Q."/>
            <person name="Gargeya S."/>
            <person name="Alvarado L."/>
            <person name="Berlin A."/>
            <person name="Chapman S.B."/>
            <person name="Chen Z."/>
            <person name="Freedman E."/>
            <person name="Gellesch M."/>
            <person name="Goldberg J."/>
            <person name="Griggs A."/>
            <person name="Gujja S."/>
            <person name="Heilman E."/>
            <person name="Heiman D."/>
            <person name="Howarth C."/>
            <person name="Mehta T."/>
            <person name="Neiman D."/>
            <person name="Pearson M."/>
            <person name="Roberts A."/>
            <person name="Saif S."/>
            <person name="Shea T."/>
            <person name="Shenoy N."/>
            <person name="Sisk P."/>
            <person name="Stolte C."/>
            <person name="Sykes S."/>
            <person name="White J."/>
            <person name="Yandava C."/>
            <person name="Burger G."/>
            <person name="Gray M.W."/>
            <person name="Holland P.W.H."/>
            <person name="King N."/>
            <person name="Lang F.B.F."/>
            <person name="Roger A.J."/>
            <person name="Ruiz-Trillo I."/>
            <person name="Haas B."/>
            <person name="Nusbaum C."/>
            <person name="Birren B."/>
        </authorList>
    </citation>
    <scope>NUCLEOTIDE SEQUENCE [LARGE SCALE GENOMIC DNA]</scope>
    <source>
        <strain evidence="2 3">JP610</strain>
    </source>
</reference>
<organism evidence="2 3">
    <name type="scientific">Sphaeroforma arctica JP610</name>
    <dbReference type="NCBI Taxonomy" id="667725"/>
    <lineage>
        <taxon>Eukaryota</taxon>
        <taxon>Ichthyosporea</taxon>
        <taxon>Ichthyophonida</taxon>
        <taxon>Sphaeroforma</taxon>
    </lineage>
</organism>
<dbReference type="Proteomes" id="UP000054560">
    <property type="component" value="Unassembled WGS sequence"/>
</dbReference>
<keyword evidence="3" id="KW-1185">Reference proteome</keyword>
<accession>A0A0L0F571</accession>
<dbReference type="RefSeq" id="XP_014145633.1">
    <property type="nucleotide sequence ID" value="XM_014290158.1"/>
</dbReference>
<evidence type="ECO:0000313" key="2">
    <source>
        <dbReference type="EMBL" id="KNC71731.1"/>
    </source>
</evidence>
<evidence type="ECO:0000313" key="3">
    <source>
        <dbReference type="Proteomes" id="UP000054560"/>
    </source>
</evidence>
<sequence length="52" mass="5663">MGNIPAFNQGVRKNTKSTMTNHALEAALINSTKNPNPLRSSMYSLSTANLRT</sequence>
<evidence type="ECO:0000256" key="1">
    <source>
        <dbReference type="SAM" id="MobiDB-lite"/>
    </source>
</evidence>
<gene>
    <name evidence="2" type="ORF">SARC_15729</name>
</gene>
<feature type="non-terminal residue" evidence="2">
    <location>
        <position position="52"/>
    </location>
</feature>
<dbReference type="EMBL" id="KQ248223">
    <property type="protein sequence ID" value="KNC71731.1"/>
    <property type="molecule type" value="Genomic_DNA"/>
</dbReference>
<proteinExistence type="predicted"/>
<dbReference type="GeneID" id="25916233"/>
<protein>
    <submittedName>
        <fullName evidence="2">Uncharacterized protein</fullName>
    </submittedName>
</protein>
<name>A0A0L0F571_9EUKA</name>
<dbReference type="AlphaFoldDB" id="A0A0L0F571"/>